<organism evidence="1 2">
    <name type="scientific">Desulfurobacterium atlanticum</name>
    <dbReference type="NCBI Taxonomy" id="240169"/>
    <lineage>
        <taxon>Bacteria</taxon>
        <taxon>Pseudomonadati</taxon>
        <taxon>Aquificota</taxon>
        <taxon>Aquificia</taxon>
        <taxon>Desulfurobacteriales</taxon>
        <taxon>Desulfurobacteriaceae</taxon>
        <taxon>Desulfurobacterium</taxon>
    </lineage>
</organism>
<protein>
    <submittedName>
        <fullName evidence="1">Uncharacterized protein</fullName>
    </submittedName>
</protein>
<dbReference type="AlphaFoldDB" id="A0A238YPC0"/>
<dbReference type="EMBL" id="FZOB01000004">
    <property type="protein sequence ID" value="SNR72443.1"/>
    <property type="molecule type" value="Genomic_DNA"/>
</dbReference>
<gene>
    <name evidence="1" type="ORF">SAMN06265340_10446</name>
</gene>
<evidence type="ECO:0000313" key="2">
    <source>
        <dbReference type="Proteomes" id="UP000198405"/>
    </source>
</evidence>
<evidence type="ECO:0000313" key="1">
    <source>
        <dbReference type="EMBL" id="SNR72443.1"/>
    </source>
</evidence>
<proteinExistence type="predicted"/>
<dbReference type="OrthoDB" id="13748at2"/>
<reference evidence="2" key="1">
    <citation type="submission" date="2017-06" db="EMBL/GenBank/DDBJ databases">
        <authorList>
            <person name="Varghese N."/>
            <person name="Submissions S."/>
        </authorList>
    </citation>
    <scope>NUCLEOTIDE SEQUENCE [LARGE SCALE GENOMIC DNA]</scope>
    <source>
        <strain evidence="2">DSM 15668</strain>
    </source>
</reference>
<dbReference type="PROSITE" id="PS51257">
    <property type="entry name" value="PROKAR_LIPOPROTEIN"/>
    <property type="match status" value="1"/>
</dbReference>
<accession>A0A238YPC0</accession>
<sequence>MDWKRLIVFLFILLLTLSGCKKNEEINILSDEKYLLLPFYIEKTYGKLQIENTPINLFSTSNSANFIKLLNLSKYNVIITDNITFDFIKSNDHSWIKICEIAVKKPAVYKLVRNKTEKFNDKTYALNTPLYRKFADKNTIFIDTTDELFTKNKIYFKKIKKGFIPVEKIGRVKYYLCVRENSVAFKSKNLKNLLILYKDGLIYTKDPAVVKYVTQTSNIKTLKEIDFINCI</sequence>
<keyword evidence="2" id="KW-1185">Reference proteome</keyword>
<dbReference type="RefSeq" id="WP_089322799.1">
    <property type="nucleotide sequence ID" value="NZ_FZOB01000004.1"/>
</dbReference>
<dbReference type="Proteomes" id="UP000198405">
    <property type="component" value="Unassembled WGS sequence"/>
</dbReference>
<name>A0A238YPC0_9BACT</name>